<reference evidence="2 3" key="1">
    <citation type="submission" date="2019-05" db="EMBL/GenBank/DDBJ databases">
        <title>Another draft genome of Portunus trituberculatus and its Hox gene families provides insights of decapod evolution.</title>
        <authorList>
            <person name="Jeong J.-H."/>
            <person name="Song I."/>
            <person name="Kim S."/>
            <person name="Choi T."/>
            <person name="Kim D."/>
            <person name="Ryu S."/>
            <person name="Kim W."/>
        </authorList>
    </citation>
    <scope>NUCLEOTIDE SEQUENCE [LARGE SCALE GENOMIC DNA]</scope>
    <source>
        <tissue evidence="2">Muscle</tissue>
    </source>
</reference>
<evidence type="ECO:0000313" key="2">
    <source>
        <dbReference type="EMBL" id="MPC24516.1"/>
    </source>
</evidence>
<proteinExistence type="predicted"/>
<accession>A0A5B7DU92</accession>
<feature type="compositionally biased region" description="Basic and acidic residues" evidence="1">
    <location>
        <begin position="25"/>
        <end position="35"/>
    </location>
</feature>
<dbReference type="AlphaFoldDB" id="A0A5B7DU92"/>
<dbReference type="EMBL" id="VSRR010001340">
    <property type="protein sequence ID" value="MPC24516.1"/>
    <property type="molecule type" value="Genomic_DNA"/>
</dbReference>
<evidence type="ECO:0000256" key="1">
    <source>
        <dbReference type="SAM" id="MobiDB-lite"/>
    </source>
</evidence>
<feature type="region of interest" description="Disordered" evidence="1">
    <location>
        <begin position="184"/>
        <end position="229"/>
    </location>
</feature>
<sequence length="259" mass="27635">MLESGGRAGVWACGYPTTPGMVLKDQGEGRSRGEGVGRVQMGGEKERGAGWGKVELPNILPSLPPPYLAATQYARHTRPRNVLPAPTLSPCTYTPFPSDTKESGGKIGVPYETLEMCTPGQTICSDLTTPPPRAPVVLSAPHFAKPERFDLLARVSSLSRPGGTWSSALIWAVLGPPRPINQNKVGLLATPHPDPSQPRSDGTNTAWNPSLPPPALHPALPSSIHDSPRELQQTDAIKSVHDKTLLRGSFRLQCAATLP</sequence>
<evidence type="ECO:0000313" key="3">
    <source>
        <dbReference type="Proteomes" id="UP000324222"/>
    </source>
</evidence>
<keyword evidence="3" id="KW-1185">Reference proteome</keyword>
<feature type="region of interest" description="Disordered" evidence="1">
    <location>
        <begin position="22"/>
        <end position="49"/>
    </location>
</feature>
<organism evidence="2 3">
    <name type="scientific">Portunus trituberculatus</name>
    <name type="common">Swimming crab</name>
    <name type="synonym">Neptunus trituberculatus</name>
    <dbReference type="NCBI Taxonomy" id="210409"/>
    <lineage>
        <taxon>Eukaryota</taxon>
        <taxon>Metazoa</taxon>
        <taxon>Ecdysozoa</taxon>
        <taxon>Arthropoda</taxon>
        <taxon>Crustacea</taxon>
        <taxon>Multicrustacea</taxon>
        <taxon>Malacostraca</taxon>
        <taxon>Eumalacostraca</taxon>
        <taxon>Eucarida</taxon>
        <taxon>Decapoda</taxon>
        <taxon>Pleocyemata</taxon>
        <taxon>Brachyura</taxon>
        <taxon>Eubrachyura</taxon>
        <taxon>Portunoidea</taxon>
        <taxon>Portunidae</taxon>
        <taxon>Portuninae</taxon>
        <taxon>Portunus</taxon>
    </lineage>
</organism>
<protein>
    <submittedName>
        <fullName evidence="2">Uncharacterized protein</fullName>
    </submittedName>
</protein>
<dbReference type="Proteomes" id="UP000324222">
    <property type="component" value="Unassembled WGS sequence"/>
</dbReference>
<gene>
    <name evidence="2" type="ORF">E2C01_017600</name>
</gene>
<feature type="compositionally biased region" description="Polar residues" evidence="1">
    <location>
        <begin position="197"/>
        <end position="208"/>
    </location>
</feature>
<name>A0A5B7DU92_PORTR</name>
<comment type="caution">
    <text evidence="2">The sequence shown here is derived from an EMBL/GenBank/DDBJ whole genome shotgun (WGS) entry which is preliminary data.</text>
</comment>